<accession>A0A6I4U4N9</accession>
<dbReference type="EMBL" id="WTYR01000001">
    <property type="protein sequence ID" value="MXP09885.1"/>
    <property type="molecule type" value="Genomic_DNA"/>
</dbReference>
<keyword evidence="3" id="KW-1185">Reference proteome</keyword>
<comment type="caution">
    <text evidence="2">The sequence shown here is derived from an EMBL/GenBank/DDBJ whole genome shotgun (WGS) entry which is preliminary data.</text>
</comment>
<feature type="transmembrane region" description="Helical" evidence="1">
    <location>
        <begin position="23"/>
        <end position="40"/>
    </location>
</feature>
<protein>
    <submittedName>
        <fullName evidence="2">Uncharacterized protein</fullName>
    </submittedName>
</protein>
<reference evidence="2 3" key="1">
    <citation type="submission" date="2019-12" db="EMBL/GenBank/DDBJ databases">
        <title>Genomic-based taxomic classification of the family Erythrobacteraceae.</title>
        <authorList>
            <person name="Xu L."/>
        </authorList>
    </citation>
    <scope>NUCLEOTIDE SEQUENCE [LARGE SCALE GENOMIC DNA]</scope>
    <source>
        <strain evidence="2 3">LMG 29519</strain>
    </source>
</reference>
<dbReference type="Proteomes" id="UP000429229">
    <property type="component" value="Unassembled WGS sequence"/>
</dbReference>
<keyword evidence="1" id="KW-0812">Transmembrane</keyword>
<keyword evidence="1" id="KW-1133">Transmembrane helix</keyword>
<gene>
    <name evidence="2" type="ORF">GRI68_06805</name>
</gene>
<proteinExistence type="predicted"/>
<keyword evidence="1" id="KW-0472">Membrane</keyword>
<evidence type="ECO:0000256" key="1">
    <source>
        <dbReference type="SAM" id="Phobius"/>
    </source>
</evidence>
<organism evidence="2 3">
    <name type="scientific">Alteriqipengyuania halimionae</name>
    <dbReference type="NCBI Taxonomy" id="1926630"/>
    <lineage>
        <taxon>Bacteria</taxon>
        <taxon>Pseudomonadati</taxon>
        <taxon>Pseudomonadota</taxon>
        <taxon>Alphaproteobacteria</taxon>
        <taxon>Sphingomonadales</taxon>
        <taxon>Erythrobacteraceae</taxon>
        <taxon>Alteriqipengyuania</taxon>
    </lineage>
</organism>
<sequence length="220" mass="24142">MILLGGILAAAWAICELCGWTRWWRRMAVVALLTALLLAARSWLAGSFALQGDAGAFENFVRAGLGPVDANGPLGLWSYVVRLVTWTAIIAIPVAFSLWLVKRRRGSAPHWREGVRFARNLRSVWLVALFLVVAAGSIPRAIYQSFSWGKGKVTEATPAAVNDSCEGGDVFVVWSGAKSEVMRCFNAEGERDFVVLRGEHTVVEMERQNVRGDTLTPIEP</sequence>
<feature type="transmembrane region" description="Helical" evidence="1">
    <location>
        <begin position="79"/>
        <end position="101"/>
    </location>
</feature>
<name>A0A6I4U4N9_9SPHN</name>
<feature type="transmembrane region" description="Helical" evidence="1">
    <location>
        <begin position="121"/>
        <end position="143"/>
    </location>
</feature>
<evidence type="ECO:0000313" key="3">
    <source>
        <dbReference type="Proteomes" id="UP000429229"/>
    </source>
</evidence>
<evidence type="ECO:0000313" key="2">
    <source>
        <dbReference type="EMBL" id="MXP09885.1"/>
    </source>
</evidence>
<dbReference type="AlphaFoldDB" id="A0A6I4U4N9"/>